<gene>
    <name evidence="1" type="ORF">N5C46_09030</name>
</gene>
<dbReference type="Proteomes" id="UP001064027">
    <property type="component" value="Chromosome"/>
</dbReference>
<accession>A0ACD4CBY9</accession>
<evidence type="ECO:0000313" key="1">
    <source>
        <dbReference type="EMBL" id="UXH46170.1"/>
    </source>
</evidence>
<name>A0ACD4CBY9_9BACI</name>
<protein>
    <submittedName>
        <fullName evidence="1">Alkaline phosphatase family protein</fullName>
    </submittedName>
</protein>
<sequence>MSTNDKLIFIMIDGLRFDTAVDNMGYLHHLVEKGQASRFKVISEVPSMSRPLYEVLLTGTPPYQNGITSNQIVRGSKEESIFHLTSKNGLKNATASYHWVSELYHSAPFNPMTDRIKLDGNGTIQNGIFYWEDHYPDTHLFADANYMKITKDPDFLYIHSMNVDDDGHKYTADSAGYRNRVIAVDVMLASILPDWIAEGYQIIISADHGMNKDGQHGGTTKEDREVPLFVISSKLEAGIYEEEVPQLQIAPLVCKLLNIQASPAMQALTIPDLM</sequence>
<evidence type="ECO:0000313" key="2">
    <source>
        <dbReference type="Proteomes" id="UP001064027"/>
    </source>
</evidence>
<organism evidence="1 2">
    <name type="scientific">Rossellomorea vietnamensis</name>
    <dbReference type="NCBI Taxonomy" id="218284"/>
    <lineage>
        <taxon>Bacteria</taxon>
        <taxon>Bacillati</taxon>
        <taxon>Bacillota</taxon>
        <taxon>Bacilli</taxon>
        <taxon>Bacillales</taxon>
        <taxon>Bacillaceae</taxon>
        <taxon>Rossellomorea</taxon>
    </lineage>
</organism>
<keyword evidence="2" id="KW-1185">Reference proteome</keyword>
<proteinExistence type="predicted"/>
<reference evidence="1" key="1">
    <citation type="submission" date="2022-09" db="EMBL/GenBank/DDBJ databases">
        <title>Complete genome sequence of Rossellomorea vietnamensis strain RL-WG62, a newly isolated PGPR with the potential for plant salinity stress alleviation.</title>
        <authorList>
            <person name="Ren L."/>
            <person name="Wang G."/>
            <person name="Hu H."/>
        </authorList>
    </citation>
    <scope>NUCLEOTIDE SEQUENCE</scope>
    <source>
        <strain evidence="1">RL-WG62</strain>
    </source>
</reference>
<dbReference type="EMBL" id="CP104558">
    <property type="protein sequence ID" value="UXH46170.1"/>
    <property type="molecule type" value="Genomic_DNA"/>
</dbReference>